<evidence type="ECO:0000313" key="2">
    <source>
        <dbReference type="Proteomes" id="UP000027138"/>
    </source>
</evidence>
<sequence length="153" mass="17170">MPLEEMEVIEVRVTRAYLFYLLVTTLFTNHGTDVDLILLPPLLTRLCPSIDGNLTIGEEDITAEEVGAAPSQQQRGLPVQGMLDTHAVSPYRMTLPSYSHVSIEDYNEVNQLFEAVRFNLAVVRLFDEHISSQHDAERPGVGMPMEEELTKGE</sequence>
<evidence type="ECO:0000313" key="1">
    <source>
        <dbReference type="EMBL" id="KDP29965.1"/>
    </source>
</evidence>
<name>A0A067KCJ5_JATCU</name>
<proteinExistence type="predicted"/>
<organism evidence="1 2">
    <name type="scientific">Jatropha curcas</name>
    <name type="common">Barbados nut</name>
    <dbReference type="NCBI Taxonomy" id="180498"/>
    <lineage>
        <taxon>Eukaryota</taxon>
        <taxon>Viridiplantae</taxon>
        <taxon>Streptophyta</taxon>
        <taxon>Embryophyta</taxon>
        <taxon>Tracheophyta</taxon>
        <taxon>Spermatophyta</taxon>
        <taxon>Magnoliopsida</taxon>
        <taxon>eudicotyledons</taxon>
        <taxon>Gunneridae</taxon>
        <taxon>Pentapetalae</taxon>
        <taxon>rosids</taxon>
        <taxon>fabids</taxon>
        <taxon>Malpighiales</taxon>
        <taxon>Euphorbiaceae</taxon>
        <taxon>Crotonoideae</taxon>
        <taxon>Jatropheae</taxon>
        <taxon>Jatropha</taxon>
    </lineage>
</organism>
<accession>A0A067KCJ5</accession>
<reference evidence="1 2" key="1">
    <citation type="journal article" date="2014" name="PLoS ONE">
        <title>Global Analysis of Gene Expression Profiles in Physic Nut (Jatropha curcas L.) Seedlings Exposed to Salt Stress.</title>
        <authorList>
            <person name="Zhang L."/>
            <person name="Zhang C."/>
            <person name="Wu P."/>
            <person name="Chen Y."/>
            <person name="Li M."/>
            <person name="Jiang H."/>
            <person name="Wu G."/>
        </authorList>
    </citation>
    <scope>NUCLEOTIDE SEQUENCE [LARGE SCALE GENOMIC DNA]</scope>
    <source>
        <strain evidence="2">cv. GZQX0401</strain>
        <tissue evidence="1">Young leaves</tissue>
    </source>
</reference>
<keyword evidence="2" id="KW-1185">Reference proteome</keyword>
<gene>
    <name evidence="1" type="ORF">JCGZ_19110</name>
</gene>
<protein>
    <submittedName>
        <fullName evidence="1">Uncharacterized protein</fullName>
    </submittedName>
</protein>
<dbReference type="EMBL" id="KK914720">
    <property type="protein sequence ID" value="KDP29965.1"/>
    <property type="molecule type" value="Genomic_DNA"/>
</dbReference>
<dbReference type="AlphaFoldDB" id="A0A067KCJ5"/>
<dbReference type="Proteomes" id="UP000027138">
    <property type="component" value="Unassembled WGS sequence"/>
</dbReference>